<dbReference type="CDD" id="cd09272">
    <property type="entry name" value="RNase_HI_RT_Ty1"/>
    <property type="match status" value="1"/>
</dbReference>
<evidence type="ECO:0000313" key="1">
    <source>
        <dbReference type="EMBL" id="OAE34530.1"/>
    </source>
</evidence>
<protein>
    <recommendedName>
        <fullName evidence="3">Reverse transcriptase Ty1/copia-type domain-containing protein</fullName>
    </recommendedName>
</protein>
<evidence type="ECO:0000313" key="2">
    <source>
        <dbReference type="Proteomes" id="UP000077202"/>
    </source>
</evidence>
<dbReference type="EMBL" id="LVLJ01000388">
    <property type="protein sequence ID" value="OAE34530.1"/>
    <property type="molecule type" value="Genomic_DNA"/>
</dbReference>
<gene>
    <name evidence="1" type="ORF">AXG93_1247s1020</name>
</gene>
<accession>A0A176WN12</accession>
<name>A0A176WN12_MARPO</name>
<keyword evidence="2" id="KW-1185">Reference proteome</keyword>
<organism evidence="1 2">
    <name type="scientific">Marchantia polymorpha subsp. ruderalis</name>
    <dbReference type="NCBI Taxonomy" id="1480154"/>
    <lineage>
        <taxon>Eukaryota</taxon>
        <taxon>Viridiplantae</taxon>
        <taxon>Streptophyta</taxon>
        <taxon>Embryophyta</taxon>
        <taxon>Marchantiophyta</taxon>
        <taxon>Marchantiopsida</taxon>
        <taxon>Marchantiidae</taxon>
        <taxon>Marchantiales</taxon>
        <taxon>Marchantiaceae</taxon>
        <taxon>Marchantia</taxon>
    </lineage>
</organism>
<proteinExistence type="predicted"/>
<dbReference type="Proteomes" id="UP000077202">
    <property type="component" value="Unassembled WGS sequence"/>
</dbReference>
<reference evidence="1" key="1">
    <citation type="submission" date="2016-03" db="EMBL/GenBank/DDBJ databases">
        <title>Mechanisms controlling the formation of the plant cell surface in tip-growing cells are functionally conserved among land plants.</title>
        <authorList>
            <person name="Honkanen S."/>
            <person name="Jones V.A."/>
            <person name="Morieri G."/>
            <person name="Champion C."/>
            <person name="Hetherington A.J."/>
            <person name="Kelly S."/>
            <person name="Saint-Marcoux D."/>
            <person name="Proust H."/>
            <person name="Prescott H."/>
            <person name="Dolan L."/>
        </authorList>
    </citation>
    <scope>NUCLEOTIDE SEQUENCE [LARGE SCALE GENOMIC DNA]</scope>
    <source>
        <tissue evidence="1">Whole gametophyte</tissue>
    </source>
</reference>
<comment type="caution">
    <text evidence="1">The sequence shown here is derived from an EMBL/GenBank/DDBJ whole genome shotgun (WGS) entry which is preliminary data.</text>
</comment>
<evidence type="ECO:0008006" key="3">
    <source>
        <dbReference type="Google" id="ProtNLM"/>
    </source>
</evidence>
<dbReference type="PANTHER" id="PTHR11439">
    <property type="entry name" value="GAG-POL-RELATED RETROTRANSPOSON"/>
    <property type="match status" value="1"/>
</dbReference>
<sequence length="161" mass="17904">MVCSRPDIAHAISVLSRYMSNPGKEHWLAMKHLLRYLKGTTYVGLMYCKRGSSVLVEGYVHSDYAGDKDSKKSTTAYQFLINGNCVSWKSQLQLVVMLSIVEAEYIAAIEAVKEGIWIQGLLRELHVFQVSTDDNPADCGTKVVTLGKFRLCLKLLGVDAS</sequence>
<dbReference type="AlphaFoldDB" id="A0A176WN12"/>
<dbReference type="PANTHER" id="PTHR11439:SF491">
    <property type="entry name" value="INTEGRASE CATALYTIC DOMAIN-CONTAINING PROTEIN"/>
    <property type="match status" value="1"/>
</dbReference>